<dbReference type="EMBL" id="JADNYJ010000254">
    <property type="protein sequence ID" value="KAF8872834.1"/>
    <property type="molecule type" value="Genomic_DNA"/>
</dbReference>
<comment type="subunit">
    <text evidence="9">Component of the nuclear pore complex (NPC).</text>
</comment>
<dbReference type="GO" id="GO:0006406">
    <property type="term" value="P:mRNA export from nucleus"/>
    <property type="evidence" value="ECO:0007669"/>
    <property type="project" value="TreeGrafter"/>
</dbReference>
<evidence type="ECO:0000256" key="8">
    <source>
        <dbReference type="ARBA" id="ARBA00023242"/>
    </source>
</evidence>
<comment type="subcellular location">
    <subcellularLocation>
        <location evidence="1 9">Nucleus</location>
        <location evidence="1 9">Nuclear pore complex</location>
    </subcellularLocation>
</comment>
<evidence type="ECO:0000256" key="3">
    <source>
        <dbReference type="ARBA" id="ARBA00022448"/>
    </source>
</evidence>
<comment type="caution">
    <text evidence="10">The sequence shown here is derived from an EMBL/GenBank/DDBJ whole genome shotgun (WGS) entry which is preliminary data.</text>
</comment>
<proteinExistence type="inferred from homology"/>
<dbReference type="GO" id="GO:0017056">
    <property type="term" value="F:structural constituent of nuclear pore"/>
    <property type="evidence" value="ECO:0007669"/>
    <property type="project" value="TreeGrafter"/>
</dbReference>
<dbReference type="GO" id="GO:0031965">
    <property type="term" value="C:nuclear membrane"/>
    <property type="evidence" value="ECO:0007669"/>
    <property type="project" value="UniProtKB-UniRule"/>
</dbReference>
<evidence type="ECO:0000256" key="2">
    <source>
        <dbReference type="ARBA" id="ARBA00005573"/>
    </source>
</evidence>
<reference evidence="10" key="1">
    <citation type="submission" date="2020-11" db="EMBL/GenBank/DDBJ databases">
        <authorList>
            <consortium name="DOE Joint Genome Institute"/>
            <person name="Ahrendt S."/>
            <person name="Riley R."/>
            <person name="Andreopoulos W."/>
            <person name="LaButti K."/>
            <person name="Pangilinan J."/>
            <person name="Ruiz-duenas F.J."/>
            <person name="Barrasa J.M."/>
            <person name="Sanchez-Garcia M."/>
            <person name="Camarero S."/>
            <person name="Miyauchi S."/>
            <person name="Serrano A."/>
            <person name="Linde D."/>
            <person name="Babiker R."/>
            <person name="Drula E."/>
            <person name="Ayuso-Fernandez I."/>
            <person name="Pacheco R."/>
            <person name="Padilla G."/>
            <person name="Ferreira P."/>
            <person name="Barriuso J."/>
            <person name="Kellner H."/>
            <person name="Castanera R."/>
            <person name="Alfaro M."/>
            <person name="Ramirez L."/>
            <person name="Pisabarro A.G."/>
            <person name="Kuo A."/>
            <person name="Tritt A."/>
            <person name="Lipzen A."/>
            <person name="He G."/>
            <person name="Yan M."/>
            <person name="Ng V."/>
            <person name="Cullen D."/>
            <person name="Martin F."/>
            <person name="Rosso M.-N."/>
            <person name="Henrissat B."/>
            <person name="Hibbett D."/>
            <person name="Martinez A.T."/>
            <person name="Grigoriev I.V."/>
        </authorList>
    </citation>
    <scope>NUCLEOTIDE SEQUENCE</scope>
    <source>
        <strain evidence="10">AH 44721</strain>
    </source>
</reference>
<accession>A0A9P5N9G9</accession>
<dbReference type="GO" id="GO:0045893">
    <property type="term" value="P:positive regulation of DNA-templated transcription"/>
    <property type="evidence" value="ECO:0007669"/>
    <property type="project" value="TreeGrafter"/>
</dbReference>
<evidence type="ECO:0000313" key="10">
    <source>
        <dbReference type="EMBL" id="KAF8872834.1"/>
    </source>
</evidence>
<evidence type="ECO:0000256" key="5">
    <source>
        <dbReference type="ARBA" id="ARBA00022927"/>
    </source>
</evidence>
<keyword evidence="3 9" id="KW-0813">Transport</keyword>
<organism evidence="10 11">
    <name type="scientific">Gymnopilus junonius</name>
    <name type="common">Spectacular rustgill mushroom</name>
    <name type="synonym">Gymnopilus spectabilis subsp. junonius</name>
    <dbReference type="NCBI Taxonomy" id="109634"/>
    <lineage>
        <taxon>Eukaryota</taxon>
        <taxon>Fungi</taxon>
        <taxon>Dikarya</taxon>
        <taxon>Basidiomycota</taxon>
        <taxon>Agaricomycotina</taxon>
        <taxon>Agaricomycetes</taxon>
        <taxon>Agaricomycetidae</taxon>
        <taxon>Agaricales</taxon>
        <taxon>Agaricineae</taxon>
        <taxon>Hymenogastraceae</taxon>
        <taxon>Gymnopilus</taxon>
    </lineage>
</organism>
<keyword evidence="7 9" id="KW-0906">Nuclear pore complex</keyword>
<protein>
    <recommendedName>
        <fullName evidence="9">Nuclear pore complex protein Nup85</fullName>
    </recommendedName>
</protein>
<dbReference type="AlphaFoldDB" id="A0A9P5N9G9"/>
<name>A0A9P5N9G9_GYMJU</name>
<dbReference type="InterPro" id="IPR011502">
    <property type="entry name" value="Nucleoporin_Nup85"/>
</dbReference>
<comment type="function">
    <text evidence="9">Functions as a component of the nuclear pore complex (NPC).</text>
</comment>
<keyword evidence="4 9" id="KW-0509">mRNA transport</keyword>
<dbReference type="GO" id="GO:0006606">
    <property type="term" value="P:protein import into nucleus"/>
    <property type="evidence" value="ECO:0007669"/>
    <property type="project" value="TreeGrafter"/>
</dbReference>
<comment type="similarity">
    <text evidence="2 9">Belongs to the nucleoporin Nup85 family.</text>
</comment>
<keyword evidence="8 9" id="KW-0539">Nucleus</keyword>
<evidence type="ECO:0000256" key="6">
    <source>
        <dbReference type="ARBA" id="ARBA00023010"/>
    </source>
</evidence>
<keyword evidence="9" id="KW-0472">Membrane</keyword>
<keyword evidence="5 9" id="KW-0653">Protein transport</keyword>
<keyword evidence="11" id="KW-1185">Reference proteome</keyword>
<dbReference type="Proteomes" id="UP000724874">
    <property type="component" value="Unassembled WGS sequence"/>
</dbReference>
<gene>
    <name evidence="10" type="ORF">CPB84DRAFT_1798931</name>
</gene>
<dbReference type="GO" id="GO:0031080">
    <property type="term" value="C:nuclear pore outer ring"/>
    <property type="evidence" value="ECO:0007669"/>
    <property type="project" value="TreeGrafter"/>
</dbReference>
<evidence type="ECO:0000256" key="7">
    <source>
        <dbReference type="ARBA" id="ARBA00023132"/>
    </source>
</evidence>
<evidence type="ECO:0000256" key="9">
    <source>
        <dbReference type="RuleBase" id="RU365073"/>
    </source>
</evidence>
<keyword evidence="6 9" id="KW-0811">Translocation</keyword>
<evidence type="ECO:0000313" key="11">
    <source>
        <dbReference type="Proteomes" id="UP000724874"/>
    </source>
</evidence>
<sequence length="715" mass="81745">MSSHDINLIPLDGDPGQFDDLVKAGQTISSVLSPADNSLAIHITSANLPLADQKHSADNEQHVYFASSDVIPSSDSERRSFIADTSVVFSSFQSFTKNAAKREPDWIQTNECLTVVRKLAIDYATHTEKYWAYASQPIPRPDGPLQFGSNHYRSLYTCFSLFLMLYLPEDGYEDAPIADELMNWLNTHFIEPSTEEGDHLSALERPWEDETFWPYITRAILRGLSKASIFFLGVLQQHPSDKLQRLASTLVPLVESQPRLVDFTAEKDFAYAIRRWADKVKALRIEMDKVPEDDRFDDFENWWDKLSGIVGILEGRQDVIQRVCEDLGADWKEVVVAWSVFVDPRMRRQELPEIVSQVITDMPPDPTDPEDMVHVTLLAGQAVEALHHAHRLDCWLSGHLADMMAFVQLIENNVDEDLEMSLRDYYILAYADYLHSDPSLWRHTVDYMYSSSEIGQRRADEVLVRVPLQLQEQNSDRMVDSRIRAGEIVGVLKAVNQMCLEYKRENVRRTVCRIAAQTLVSDKDYGLAVSYCTSAEDWRGLARIVDRVLDEYISEGPQKFCQYALAIAPSVQELRTRSTVPGVFVHRLIFGVRYARFHDLITRQDYREASVDLVAIFTEDVAPTSWWAVVLYDSVPLLRYEPDLLFSTTGANLLLQKLEEIFVRASQGAGDDYLSVLIRVIRCHREKEALERLKTVRLALAHYFARCLIFDIAES</sequence>
<dbReference type="OrthoDB" id="17644at2759"/>
<evidence type="ECO:0000256" key="1">
    <source>
        <dbReference type="ARBA" id="ARBA00004567"/>
    </source>
</evidence>
<dbReference type="PANTHER" id="PTHR13373">
    <property type="entry name" value="FROUNT PROTEIN-RELATED"/>
    <property type="match status" value="1"/>
</dbReference>
<evidence type="ECO:0000256" key="4">
    <source>
        <dbReference type="ARBA" id="ARBA00022816"/>
    </source>
</evidence>
<dbReference type="PANTHER" id="PTHR13373:SF21">
    <property type="entry name" value="NUCLEAR PORE COMPLEX PROTEIN NUP85"/>
    <property type="match status" value="1"/>
</dbReference>
<dbReference type="Pfam" id="PF07575">
    <property type="entry name" value="Nucleopor_Nup85"/>
    <property type="match status" value="1"/>
</dbReference>